<gene>
    <name evidence="1" type="ORF">LSAT_V11C800448680</name>
</gene>
<reference evidence="1 2" key="1">
    <citation type="journal article" date="2017" name="Nat. Commun.">
        <title>Genome assembly with in vitro proximity ligation data and whole-genome triplication in lettuce.</title>
        <authorList>
            <person name="Reyes-Chin-Wo S."/>
            <person name="Wang Z."/>
            <person name="Yang X."/>
            <person name="Kozik A."/>
            <person name="Arikit S."/>
            <person name="Song C."/>
            <person name="Xia L."/>
            <person name="Froenicke L."/>
            <person name="Lavelle D.O."/>
            <person name="Truco M.J."/>
            <person name="Xia R."/>
            <person name="Zhu S."/>
            <person name="Xu C."/>
            <person name="Xu H."/>
            <person name="Xu X."/>
            <person name="Cox K."/>
            <person name="Korf I."/>
            <person name="Meyers B.C."/>
            <person name="Michelmore R.W."/>
        </authorList>
    </citation>
    <scope>NUCLEOTIDE SEQUENCE [LARGE SCALE GENOMIC DNA]</scope>
    <source>
        <strain evidence="2">cv. Salinas</strain>
        <tissue evidence="1">Seedlings</tissue>
    </source>
</reference>
<evidence type="ECO:0000313" key="1">
    <source>
        <dbReference type="EMBL" id="KAJ0190048.1"/>
    </source>
</evidence>
<keyword evidence="2" id="KW-1185">Reference proteome</keyword>
<sequence>MLTPNGVTIQQSENENLSDKDVENIVVKVLGIGFSSLNSQEDEIWNDIEMKTILDNIDIGSPMTRSKTNTPIIQVIQSMLLSTYYLFTNSLINYI</sequence>
<dbReference type="AlphaFoldDB" id="A0A9R1UMM4"/>
<accession>A0A9R1UMM4</accession>
<comment type="caution">
    <text evidence="1">The sequence shown here is derived from an EMBL/GenBank/DDBJ whole genome shotgun (WGS) entry which is preliminary data.</text>
</comment>
<proteinExistence type="predicted"/>
<name>A0A9R1UMM4_LACSA</name>
<dbReference type="EMBL" id="NBSK02000008">
    <property type="protein sequence ID" value="KAJ0190048.1"/>
    <property type="molecule type" value="Genomic_DNA"/>
</dbReference>
<organism evidence="1 2">
    <name type="scientific">Lactuca sativa</name>
    <name type="common">Garden lettuce</name>
    <dbReference type="NCBI Taxonomy" id="4236"/>
    <lineage>
        <taxon>Eukaryota</taxon>
        <taxon>Viridiplantae</taxon>
        <taxon>Streptophyta</taxon>
        <taxon>Embryophyta</taxon>
        <taxon>Tracheophyta</taxon>
        <taxon>Spermatophyta</taxon>
        <taxon>Magnoliopsida</taxon>
        <taxon>eudicotyledons</taxon>
        <taxon>Gunneridae</taxon>
        <taxon>Pentapetalae</taxon>
        <taxon>asterids</taxon>
        <taxon>campanulids</taxon>
        <taxon>Asterales</taxon>
        <taxon>Asteraceae</taxon>
        <taxon>Cichorioideae</taxon>
        <taxon>Cichorieae</taxon>
        <taxon>Lactucinae</taxon>
        <taxon>Lactuca</taxon>
    </lineage>
</organism>
<dbReference type="Proteomes" id="UP000235145">
    <property type="component" value="Unassembled WGS sequence"/>
</dbReference>
<evidence type="ECO:0000313" key="2">
    <source>
        <dbReference type="Proteomes" id="UP000235145"/>
    </source>
</evidence>
<protein>
    <submittedName>
        <fullName evidence="1">Uncharacterized protein</fullName>
    </submittedName>
</protein>